<evidence type="ECO:0000313" key="3">
    <source>
        <dbReference type="Proteomes" id="UP000784294"/>
    </source>
</evidence>
<evidence type="ECO:0000313" key="2">
    <source>
        <dbReference type="EMBL" id="VEL07083.1"/>
    </source>
</evidence>
<dbReference type="Proteomes" id="UP000784294">
    <property type="component" value="Unassembled WGS sequence"/>
</dbReference>
<proteinExistence type="predicted"/>
<reference evidence="2" key="1">
    <citation type="submission" date="2018-11" db="EMBL/GenBank/DDBJ databases">
        <authorList>
            <consortium name="Pathogen Informatics"/>
        </authorList>
    </citation>
    <scope>NUCLEOTIDE SEQUENCE</scope>
</reference>
<feature type="domain" description="Helix-turn-helix" evidence="1">
    <location>
        <begin position="33"/>
        <end position="91"/>
    </location>
</feature>
<protein>
    <recommendedName>
        <fullName evidence="1">Helix-turn-helix domain-containing protein</fullName>
    </recommendedName>
</protein>
<gene>
    <name evidence="2" type="ORF">PXEA_LOCUS523</name>
</gene>
<evidence type="ECO:0000259" key="1">
    <source>
        <dbReference type="Pfam" id="PF26215"/>
    </source>
</evidence>
<dbReference type="InterPro" id="IPR058912">
    <property type="entry name" value="HTH_animal"/>
</dbReference>
<dbReference type="EMBL" id="CAAALY010000982">
    <property type="protein sequence ID" value="VEL07083.1"/>
    <property type="molecule type" value="Genomic_DNA"/>
</dbReference>
<name>A0A3S5CGR5_9PLAT</name>
<accession>A0A3S5CGR5</accession>
<sequence length="198" mass="23220">MEVEEGERLPFLGVESFRSNGTLKKNCSERTSILNFWSHHNYRIKIGLLRSMIIRSLRLTDAEFWVEELENLTGIFLGNGYLSEVIQRNIRAVKSRWQNGDFERTVRTMKDSQKWIFLPSCELTQNLRPILSKWNIQVAMKEKSTLFTSLPNWNVQEVTVYHAAAAERNILAKRREKLAHELRNIRGYAGKWIPNKDP</sequence>
<comment type="caution">
    <text evidence="2">The sequence shown here is derived from an EMBL/GenBank/DDBJ whole genome shotgun (WGS) entry which is preliminary data.</text>
</comment>
<organism evidence="2 3">
    <name type="scientific">Protopolystoma xenopodis</name>
    <dbReference type="NCBI Taxonomy" id="117903"/>
    <lineage>
        <taxon>Eukaryota</taxon>
        <taxon>Metazoa</taxon>
        <taxon>Spiralia</taxon>
        <taxon>Lophotrochozoa</taxon>
        <taxon>Platyhelminthes</taxon>
        <taxon>Monogenea</taxon>
        <taxon>Polyopisthocotylea</taxon>
        <taxon>Polystomatidea</taxon>
        <taxon>Polystomatidae</taxon>
        <taxon>Protopolystoma</taxon>
    </lineage>
</organism>
<keyword evidence="3" id="KW-1185">Reference proteome</keyword>
<dbReference type="Pfam" id="PF26215">
    <property type="entry name" value="HTH_animal"/>
    <property type="match status" value="1"/>
</dbReference>
<dbReference type="AlphaFoldDB" id="A0A3S5CGR5"/>